<accession>A0A943TDD7</accession>
<dbReference type="AlphaFoldDB" id="A0A943TDD7"/>
<dbReference type="EMBL" id="JAGZXI010000005">
    <property type="protein sequence ID" value="MBS6634805.1"/>
    <property type="molecule type" value="Genomic_DNA"/>
</dbReference>
<dbReference type="InterPro" id="IPR007712">
    <property type="entry name" value="RelE/ParE_toxin"/>
</dbReference>
<dbReference type="SUPFAM" id="SSF143011">
    <property type="entry name" value="RelE-like"/>
    <property type="match status" value="1"/>
</dbReference>
<dbReference type="Proteomes" id="UP000739069">
    <property type="component" value="Unassembled WGS sequence"/>
</dbReference>
<proteinExistence type="predicted"/>
<dbReference type="Gene3D" id="3.30.2310.20">
    <property type="entry name" value="RelE-like"/>
    <property type="match status" value="1"/>
</dbReference>
<evidence type="ECO:0000313" key="3">
    <source>
        <dbReference type="Proteomes" id="UP000739069"/>
    </source>
</evidence>
<reference evidence="2" key="1">
    <citation type="submission" date="2021-02" db="EMBL/GenBank/DDBJ databases">
        <title>Infant gut strain persistence is associated with maternal origin, phylogeny, and functional potential including surface adhesion and iron acquisition.</title>
        <authorList>
            <person name="Lou Y.C."/>
        </authorList>
    </citation>
    <scope>NUCLEOTIDE SEQUENCE</scope>
    <source>
        <strain evidence="2">L1_008_092G1_dasL1_008_092G1_concoct_16</strain>
    </source>
</reference>
<evidence type="ECO:0000256" key="1">
    <source>
        <dbReference type="ARBA" id="ARBA00022649"/>
    </source>
</evidence>
<comment type="caution">
    <text evidence="2">The sequence shown here is derived from an EMBL/GenBank/DDBJ whole genome shotgun (WGS) entry which is preliminary data.</text>
</comment>
<dbReference type="InterPro" id="IPR035093">
    <property type="entry name" value="RelE/ParE_toxin_dom_sf"/>
</dbReference>
<name>A0A943TDD7_9MICC</name>
<keyword evidence="1" id="KW-1277">Toxin-antitoxin system</keyword>
<protein>
    <submittedName>
        <fullName evidence="2">Type II toxin-antitoxin system RelE/ParE family toxin</fullName>
    </submittedName>
</protein>
<gene>
    <name evidence="2" type="ORF">KH265_03980</name>
</gene>
<dbReference type="Pfam" id="PF05016">
    <property type="entry name" value="ParE_toxin"/>
    <property type="match status" value="1"/>
</dbReference>
<organism evidence="2 3">
    <name type="scientific">Rothia mucilaginosa</name>
    <dbReference type="NCBI Taxonomy" id="43675"/>
    <lineage>
        <taxon>Bacteria</taxon>
        <taxon>Bacillati</taxon>
        <taxon>Actinomycetota</taxon>
        <taxon>Actinomycetes</taxon>
        <taxon>Micrococcales</taxon>
        <taxon>Micrococcaceae</taxon>
        <taxon>Rothia</taxon>
    </lineage>
</organism>
<dbReference type="RefSeq" id="WP_294452328.1">
    <property type="nucleotide sequence ID" value="NZ_JAGZXI010000005.1"/>
</dbReference>
<sequence length="42" mass="4914">MQGEEGYRARVGNYRILYTIDNGAVIVEVFRVGHRREVYRGL</sequence>
<evidence type="ECO:0000313" key="2">
    <source>
        <dbReference type="EMBL" id="MBS6634805.1"/>
    </source>
</evidence>